<dbReference type="eggNOG" id="arCOG00798">
    <property type="taxonomic scope" value="Archaea"/>
</dbReference>
<gene>
    <name evidence="3" type="ordered locus">Nmag_2398</name>
    <name evidence="4" type="ORF">C500_08427</name>
</gene>
<reference evidence="4 6" key="3">
    <citation type="journal article" date="2014" name="PLoS Genet.">
        <title>Phylogenetically driven sequencing of extremely halophilic archaea reveals strategies for static and dynamic osmo-response.</title>
        <authorList>
            <person name="Becker E.A."/>
            <person name="Seitzer P.M."/>
            <person name="Tritt A."/>
            <person name="Larsen D."/>
            <person name="Krusor M."/>
            <person name="Yao A.I."/>
            <person name="Wu D."/>
            <person name="Madern D."/>
            <person name="Eisen J.A."/>
            <person name="Darling A.E."/>
            <person name="Facciotti M.T."/>
        </authorList>
    </citation>
    <scope>NUCLEOTIDE SEQUENCE [LARGE SCALE GENOMIC DNA]</scope>
    <source>
        <strain evidence="6">ATCC 43099 / DSM 3394 / CCM 3739 / CIP 104546 / IAM 13178 / JCM 8861 / NBRC 102185 / NCIMB 2190 / MS3</strain>
        <strain evidence="4">MS-3</strain>
    </source>
</reference>
<dbReference type="PATRIC" id="fig|547559.17.peg.1655"/>
<feature type="compositionally biased region" description="Gly residues" evidence="2">
    <location>
        <begin position="799"/>
        <end position="808"/>
    </location>
</feature>
<sequence length="863" mass="93372">MSQSQPPASDTAAPPLTGTLHILPFGGGSLAARVAGIYSSTLEHDAVAGDPRNVLVLKRLPTAIDEFAASLRDEAGLEGRPNVKSLPRHATAVVEEAEPELTRLSYEERIEFLARVLDGYDWSSYFERASEHDSFGRDVGQLLLDATWNGGFGVTVAADTGADADANADAGLGADEAVDTESDVTSESDGSATDDDHDYDDYLRELADVNASFHDHLAERNLAEQAQTIERAIAALEREAIRERIEREFDAVLVVEYEECGDLDREYLRALTRNVDLICVAEEHASIERTKTEVGSVRRFADELEIVDHTADAALERETDAIPGVASDGGTAATQPDTVSEPGRVGQPFGAFLATGRPTRRGENGESAEPEVHGTTTAARVISEPTLDQQVETVANEIEYLRQEQGLEYEDVAVLLRSIGNPAPRVRRVLQHAGVPTASAGVNGLEQDLAVRELHALAQYHIDDRERAYELLAARVPDLTEDLVQRCVVRNSVSKSLKRWIVTTDLKRRIAEEADPIDAREQFRNVSRLLSIAEFVDEQDILAGDWIQFVTMLERAITYDAPYAHTAEVAVPEGGVTVGDVGLVKHDSRRAVFLLNVVDGEYPGSEPLSPLFPTAWIKRMDDYPAVTNPSPEAVAETYATVDVEEITDNAFERYHAERTRRQLAIGARAAEEHLYFCTYRQTDGSVGRLQHRSRYLHAIDEHPHSALSLADLGGADVPDRDLYTLGSASAEILSQPWNALETVQAEASTGGEVALESTEETLAAIQRVLEESDDVDLRFERAVETQFDLARGAIRPESGEGGGSGGSSESGVSGESGKCGKCGESGESGGSGGSGGSDRSERVDDGGRRDDDKLGGNGGGETR</sequence>
<dbReference type="OrthoDB" id="264949at2157"/>
<dbReference type="EMBL" id="CP001932">
    <property type="protein sequence ID" value="ADD05959.1"/>
    <property type="molecule type" value="Genomic_DNA"/>
</dbReference>
<feature type="compositionally biased region" description="Acidic residues" evidence="2">
    <location>
        <begin position="176"/>
        <end position="197"/>
    </location>
</feature>
<dbReference type="SUPFAM" id="SSF52540">
    <property type="entry name" value="P-loop containing nucleoside triphosphate hydrolases"/>
    <property type="match status" value="1"/>
</dbReference>
<evidence type="ECO:0000313" key="5">
    <source>
        <dbReference type="Proteomes" id="UP000001879"/>
    </source>
</evidence>
<organism evidence="3 5">
    <name type="scientific">Natrialba magadii (strain ATCC 43099 / DSM 3394 / CCM 3739 / CIP 104546 / IAM 13178 / JCM 8861 / NBRC 102185 / NCIMB 2190 / MS3)</name>
    <name type="common">Natronobacterium magadii</name>
    <dbReference type="NCBI Taxonomy" id="547559"/>
    <lineage>
        <taxon>Archaea</taxon>
        <taxon>Methanobacteriati</taxon>
        <taxon>Methanobacteriota</taxon>
        <taxon>Stenosarchaea group</taxon>
        <taxon>Halobacteria</taxon>
        <taxon>Halobacteriales</taxon>
        <taxon>Natrialbaceae</taxon>
        <taxon>Natrialba</taxon>
    </lineage>
</organism>
<dbReference type="KEGG" id="nmg:Nmag_2398"/>
<reference evidence="3" key="4">
    <citation type="submission" date="2016-09" db="EMBL/GenBank/DDBJ databases">
        <authorList>
            <person name="Pfeiffer F."/>
        </authorList>
    </citation>
    <scope>NUCLEOTIDE SEQUENCE</scope>
    <source>
        <strain evidence="3">ATCC 43099</strain>
    </source>
</reference>
<dbReference type="AlphaFoldDB" id="D3SXL0"/>
<evidence type="ECO:0000256" key="1">
    <source>
        <dbReference type="SAM" id="Coils"/>
    </source>
</evidence>
<accession>D3SXL0</accession>
<proteinExistence type="predicted"/>
<feature type="compositionally biased region" description="Basic and acidic residues" evidence="2">
    <location>
        <begin position="838"/>
        <end position="854"/>
    </location>
</feature>
<dbReference type="GeneID" id="8825250"/>
<feature type="region of interest" description="Disordered" evidence="2">
    <location>
        <begin position="790"/>
        <end position="863"/>
    </location>
</feature>
<evidence type="ECO:0000313" key="3">
    <source>
        <dbReference type="EMBL" id="ADD05959.1"/>
    </source>
</evidence>
<dbReference type="Proteomes" id="UP000001879">
    <property type="component" value="Chromosome"/>
</dbReference>
<reference evidence="5" key="1">
    <citation type="submission" date="2010-02" db="EMBL/GenBank/DDBJ databases">
        <title>Complete sequence of chromosome of Natrialba magadii ATCC 43099.</title>
        <authorList>
            <consortium name="US DOE Joint Genome Institute"/>
            <person name="Lucas S."/>
            <person name="Copeland A."/>
            <person name="Lapidus A."/>
            <person name="Cheng J.-F."/>
            <person name="Bruce D."/>
            <person name="Goodwin L."/>
            <person name="Pitluck S."/>
            <person name="Davenport K."/>
            <person name="Saunders E."/>
            <person name="Detter J.C."/>
            <person name="Han C."/>
            <person name="Tapia R."/>
            <person name="Land M."/>
            <person name="Hauser L."/>
            <person name="Kyrpides N."/>
            <person name="Mikhailova N."/>
            <person name="De Castro R.E."/>
            <person name="Maupin-Furlow J.A."/>
            <person name="Woyke T."/>
        </authorList>
    </citation>
    <scope>NUCLEOTIDE SEQUENCE [LARGE SCALE GENOMIC DNA]</scope>
    <source>
        <strain evidence="5">ATCC 43099 / DSM 3394 / CCM 3739 / CIP 104546 / IAM 13178 / JCM 8861 / NBRC 102185 / NCIMB 2190 / MS3</strain>
    </source>
</reference>
<evidence type="ECO:0000256" key="2">
    <source>
        <dbReference type="SAM" id="MobiDB-lite"/>
    </source>
</evidence>
<feature type="region of interest" description="Disordered" evidence="2">
    <location>
        <begin position="323"/>
        <end position="375"/>
    </location>
</feature>
<dbReference type="STRING" id="547559.Nmag_2398"/>
<evidence type="ECO:0000313" key="4">
    <source>
        <dbReference type="EMBL" id="ELY30533.1"/>
    </source>
</evidence>
<keyword evidence="5" id="KW-1185">Reference proteome</keyword>
<feature type="region of interest" description="Disordered" evidence="2">
    <location>
        <begin position="174"/>
        <end position="197"/>
    </location>
</feature>
<protein>
    <submittedName>
        <fullName evidence="3">Uncharacterized protein</fullName>
    </submittedName>
</protein>
<dbReference type="EMBL" id="AOHS01000030">
    <property type="protein sequence ID" value="ELY30533.1"/>
    <property type="molecule type" value="Genomic_DNA"/>
</dbReference>
<feature type="compositionally biased region" description="Gly residues" evidence="2">
    <location>
        <begin position="826"/>
        <end position="836"/>
    </location>
</feature>
<evidence type="ECO:0000313" key="6">
    <source>
        <dbReference type="Proteomes" id="UP000011543"/>
    </source>
</evidence>
<dbReference type="HOGENOM" id="CLU_381142_0_0_2"/>
<dbReference type="InterPro" id="IPR027417">
    <property type="entry name" value="P-loop_NTPase"/>
</dbReference>
<dbReference type="Proteomes" id="UP000011543">
    <property type="component" value="Unassembled WGS sequence"/>
</dbReference>
<reference evidence="3 5" key="2">
    <citation type="journal article" date="2012" name="BMC Genomics">
        <title>A comparative genomics perspective on the genetic content of the alkaliphilic haloarchaeon Natrialba magadii ATCC 43099T.</title>
        <authorList>
            <person name="Siddaramappa S."/>
            <person name="Challacombe J.F."/>
            <person name="Decastro R.E."/>
            <person name="Pfeiffer F."/>
            <person name="Sastre D.E."/>
            <person name="Gimenez M.I."/>
            <person name="Paggi R.A."/>
            <person name="Detter J.C."/>
            <person name="Davenport K.W."/>
            <person name="Goodwin L.A."/>
            <person name="Kyrpides N."/>
            <person name="Tapia R."/>
            <person name="Pitluck S."/>
            <person name="Lucas S."/>
            <person name="Woyke T."/>
            <person name="Maupin-Furlow J.A."/>
        </authorList>
    </citation>
    <scope>NUCLEOTIDE SEQUENCE [LARGE SCALE GENOMIC DNA]</scope>
    <source>
        <strain evidence="3">ATCC 43099</strain>
        <strain evidence="5">ATCC 43099 / DSM 3394 / CCM 3739 / CIP 104546 / IAM 13178 / JCM 8861 / NBRC 102185 / NCIMB 2190 / MS3</strain>
    </source>
</reference>
<keyword evidence="1" id="KW-0175">Coiled coil</keyword>
<name>D3SXL0_NATMM</name>
<feature type="coiled-coil region" evidence="1">
    <location>
        <begin position="219"/>
        <end position="246"/>
    </location>
</feature>
<dbReference type="RefSeq" id="WP_004215460.1">
    <property type="nucleotide sequence ID" value="NC_013922.1"/>
</dbReference>
<dbReference type="PaxDb" id="547559-Nmag_2398"/>